<reference evidence="1 2" key="1">
    <citation type="submission" date="2022-05" db="EMBL/GenBank/DDBJ databases">
        <title>A multi-omics perspective on studying reproductive biology in Daphnia sinensis.</title>
        <authorList>
            <person name="Jia J."/>
        </authorList>
    </citation>
    <scope>NUCLEOTIDE SEQUENCE [LARGE SCALE GENOMIC DNA]</scope>
    <source>
        <strain evidence="1 2">WSL</strain>
    </source>
</reference>
<accession>A0AAD5LD34</accession>
<evidence type="ECO:0000313" key="1">
    <source>
        <dbReference type="EMBL" id="KAI9560018.1"/>
    </source>
</evidence>
<organism evidence="1 2">
    <name type="scientific">Daphnia sinensis</name>
    <dbReference type="NCBI Taxonomy" id="1820382"/>
    <lineage>
        <taxon>Eukaryota</taxon>
        <taxon>Metazoa</taxon>
        <taxon>Ecdysozoa</taxon>
        <taxon>Arthropoda</taxon>
        <taxon>Crustacea</taxon>
        <taxon>Branchiopoda</taxon>
        <taxon>Diplostraca</taxon>
        <taxon>Cladocera</taxon>
        <taxon>Anomopoda</taxon>
        <taxon>Daphniidae</taxon>
        <taxon>Daphnia</taxon>
        <taxon>Daphnia similis group</taxon>
    </lineage>
</organism>
<protein>
    <submittedName>
        <fullName evidence="1">Uncharacterized protein</fullName>
    </submittedName>
</protein>
<evidence type="ECO:0000313" key="2">
    <source>
        <dbReference type="Proteomes" id="UP000820818"/>
    </source>
</evidence>
<name>A0AAD5LD34_9CRUS</name>
<dbReference type="EMBL" id="WJBH02000004">
    <property type="protein sequence ID" value="KAI9560018.1"/>
    <property type="molecule type" value="Genomic_DNA"/>
</dbReference>
<comment type="caution">
    <text evidence="1">The sequence shown here is derived from an EMBL/GenBank/DDBJ whole genome shotgun (WGS) entry which is preliminary data.</text>
</comment>
<dbReference type="AlphaFoldDB" id="A0AAD5LD34"/>
<dbReference type="Proteomes" id="UP000820818">
    <property type="component" value="Linkage Group LG4"/>
</dbReference>
<gene>
    <name evidence="1" type="ORF">GHT06_014028</name>
</gene>
<keyword evidence="2" id="KW-1185">Reference proteome</keyword>
<sequence>MGDMEYHFTVLPHEVLKNFYLRIIWRRLAAGGYLNNSEPFHINPRLHHTVNDAVDIVIRLNQCPKLKVTGFSVCPLLQAIVSSYVNSNPKAERRKPKFRFRLESFRLQIISSHSVVCCQNHSR</sequence>
<proteinExistence type="predicted"/>